<dbReference type="InterPro" id="IPR036513">
    <property type="entry name" value="STAS_dom_sf"/>
</dbReference>
<reference evidence="3" key="1">
    <citation type="journal article" date="2019" name="Int. J. Syst. Evol. Microbiol.">
        <title>The Global Catalogue of Microorganisms (GCM) 10K type strain sequencing project: providing services to taxonomists for standard genome sequencing and annotation.</title>
        <authorList>
            <consortium name="The Broad Institute Genomics Platform"/>
            <consortium name="The Broad Institute Genome Sequencing Center for Infectious Disease"/>
            <person name="Wu L."/>
            <person name="Ma J."/>
        </authorList>
    </citation>
    <scope>NUCLEOTIDE SEQUENCE [LARGE SCALE GENOMIC DNA]</scope>
    <source>
        <strain evidence="3">JCM 11813</strain>
    </source>
</reference>
<dbReference type="SUPFAM" id="SSF52091">
    <property type="entry name" value="SpoIIaa-like"/>
    <property type="match status" value="1"/>
</dbReference>
<dbReference type="PROSITE" id="PS50801">
    <property type="entry name" value="STAS"/>
    <property type="match status" value="1"/>
</dbReference>
<dbReference type="Pfam" id="PF13466">
    <property type="entry name" value="STAS_2"/>
    <property type="match status" value="1"/>
</dbReference>
<dbReference type="InterPro" id="IPR058548">
    <property type="entry name" value="MlaB-like_STAS"/>
</dbReference>
<gene>
    <name evidence="2" type="ORF">GCM10009606_35820</name>
</gene>
<dbReference type="InterPro" id="IPR002645">
    <property type="entry name" value="STAS_dom"/>
</dbReference>
<comment type="caution">
    <text evidence="2">The sequence shown here is derived from an EMBL/GenBank/DDBJ whole genome shotgun (WGS) entry which is preliminary data.</text>
</comment>
<evidence type="ECO:0000313" key="3">
    <source>
        <dbReference type="Proteomes" id="UP001499979"/>
    </source>
</evidence>
<dbReference type="RefSeq" id="WP_343908985.1">
    <property type="nucleotide sequence ID" value="NZ_BAAAJE010000019.1"/>
</dbReference>
<organism evidence="2 3">
    <name type="scientific">Nocardioides aquiterrae</name>
    <dbReference type="NCBI Taxonomy" id="203799"/>
    <lineage>
        <taxon>Bacteria</taxon>
        <taxon>Bacillati</taxon>
        <taxon>Actinomycetota</taxon>
        <taxon>Actinomycetes</taxon>
        <taxon>Propionibacteriales</taxon>
        <taxon>Nocardioidaceae</taxon>
        <taxon>Nocardioides</taxon>
    </lineage>
</organism>
<sequence length="115" mass="12910">MDSALLALGGEVDLTLRPELMWRIAEALEYDDVRLDCCAVTYVDAGSLRIIDGARRLLALRGSRFTVVRTSSTFDRVCALAGFEELRRIVPAPRVSDRVIRVPDQWTNSDSPEDR</sequence>
<keyword evidence="3" id="KW-1185">Reference proteome</keyword>
<proteinExistence type="predicted"/>
<evidence type="ECO:0000313" key="2">
    <source>
        <dbReference type="EMBL" id="GAA1154362.1"/>
    </source>
</evidence>
<dbReference type="EMBL" id="BAAAJE010000019">
    <property type="protein sequence ID" value="GAA1154362.1"/>
    <property type="molecule type" value="Genomic_DNA"/>
</dbReference>
<feature type="domain" description="STAS" evidence="1">
    <location>
        <begin position="1"/>
        <end position="85"/>
    </location>
</feature>
<evidence type="ECO:0000259" key="1">
    <source>
        <dbReference type="PROSITE" id="PS50801"/>
    </source>
</evidence>
<name>A0ABP4F649_9ACTN</name>
<dbReference type="Proteomes" id="UP001499979">
    <property type="component" value="Unassembled WGS sequence"/>
</dbReference>
<dbReference type="Gene3D" id="3.30.750.24">
    <property type="entry name" value="STAS domain"/>
    <property type="match status" value="1"/>
</dbReference>
<accession>A0ABP4F649</accession>
<protein>
    <recommendedName>
        <fullName evidence="1">STAS domain-containing protein</fullName>
    </recommendedName>
</protein>